<sequence length="232" mass="26054">MAKDKARKKRSEKSAEKVERTTEKSKTHYPSMFNFWDKKKGKTSDKAKADSPEKTSQDTTSTTTTSTEKASEKTSPSHFKHMVSSFWENKVVKNLEKIAQKEESKDSTTDKSTEKPESLEKHGQKAGSGEKTGQATDSVSGTNKEKSPENVTPNRFAHMITSFWERKIAKTPEKSIQKLGSAEKTGQKTENSPEKAEAEKIALKVVKSDEKDEIKIMKTPEKSLVIQYKCCL</sequence>
<feature type="region of interest" description="Disordered" evidence="1">
    <location>
        <begin position="1"/>
        <end position="84"/>
    </location>
</feature>
<dbReference type="EMBL" id="UYYB01098752">
    <property type="protein sequence ID" value="VDM77245.1"/>
    <property type="molecule type" value="Genomic_DNA"/>
</dbReference>
<feature type="compositionally biased region" description="Low complexity" evidence="1">
    <location>
        <begin position="57"/>
        <end position="77"/>
    </location>
</feature>
<keyword evidence="3" id="KW-1185">Reference proteome</keyword>
<organism evidence="2 3">
    <name type="scientific">Strongylus vulgaris</name>
    <name type="common">Blood worm</name>
    <dbReference type="NCBI Taxonomy" id="40348"/>
    <lineage>
        <taxon>Eukaryota</taxon>
        <taxon>Metazoa</taxon>
        <taxon>Ecdysozoa</taxon>
        <taxon>Nematoda</taxon>
        <taxon>Chromadorea</taxon>
        <taxon>Rhabditida</taxon>
        <taxon>Rhabditina</taxon>
        <taxon>Rhabditomorpha</taxon>
        <taxon>Strongyloidea</taxon>
        <taxon>Strongylidae</taxon>
        <taxon>Strongylus</taxon>
    </lineage>
</organism>
<feature type="compositionally biased region" description="Basic residues" evidence="1">
    <location>
        <begin position="1"/>
        <end position="11"/>
    </location>
</feature>
<feature type="region of interest" description="Disordered" evidence="1">
    <location>
        <begin position="97"/>
        <end position="197"/>
    </location>
</feature>
<evidence type="ECO:0000313" key="2">
    <source>
        <dbReference type="EMBL" id="VDM77245.1"/>
    </source>
</evidence>
<feature type="compositionally biased region" description="Basic and acidic residues" evidence="1">
    <location>
        <begin position="164"/>
        <end position="176"/>
    </location>
</feature>
<feature type="compositionally biased region" description="Basic and acidic residues" evidence="1">
    <location>
        <begin position="97"/>
        <end position="123"/>
    </location>
</feature>
<feature type="compositionally biased region" description="Polar residues" evidence="1">
    <location>
        <begin position="131"/>
        <end position="142"/>
    </location>
</feature>
<proteinExistence type="predicted"/>
<dbReference type="AlphaFoldDB" id="A0A3P7L3B4"/>
<protein>
    <submittedName>
        <fullName evidence="2">Uncharacterized protein</fullName>
    </submittedName>
</protein>
<dbReference type="Proteomes" id="UP000270094">
    <property type="component" value="Unassembled WGS sequence"/>
</dbReference>
<evidence type="ECO:0000313" key="3">
    <source>
        <dbReference type="Proteomes" id="UP000270094"/>
    </source>
</evidence>
<evidence type="ECO:0000256" key="1">
    <source>
        <dbReference type="SAM" id="MobiDB-lite"/>
    </source>
</evidence>
<feature type="compositionally biased region" description="Basic and acidic residues" evidence="1">
    <location>
        <begin position="12"/>
        <end position="26"/>
    </location>
</feature>
<feature type="compositionally biased region" description="Basic and acidic residues" evidence="1">
    <location>
        <begin position="185"/>
        <end position="197"/>
    </location>
</feature>
<reference evidence="2 3" key="1">
    <citation type="submission" date="2018-11" db="EMBL/GenBank/DDBJ databases">
        <authorList>
            <consortium name="Pathogen Informatics"/>
        </authorList>
    </citation>
    <scope>NUCLEOTIDE SEQUENCE [LARGE SCALE GENOMIC DNA]</scope>
</reference>
<gene>
    <name evidence="2" type="ORF">SVUK_LOCUS12243</name>
</gene>
<name>A0A3P7L3B4_STRVU</name>
<accession>A0A3P7L3B4</accession>
<feature type="compositionally biased region" description="Basic and acidic residues" evidence="1">
    <location>
        <begin position="36"/>
        <end position="56"/>
    </location>
</feature>